<sequence length="292" mass="32076">MDLSHSLEKLQIEDTLFAEAYATLGAAKRSVLKKWIAQLYLFWGRNRQCRRAETICWDQGFVTTRSERPLDWGLVILGETFAAPGQLLALLLPMLLAGTRHVVVVRETSGAISFPAPLLVAMELAGQETVLAATTKDLAWVIEHVPQAYGPRGKICCLGAPDLDPLPGRDLWSGGRPQAGIWFDPDVAWDLETIAWTLQGARLHVGGAVPGNLDDHYVQHDDPFDVFIERDFGALYLPHPERLASPLSTPAFGPGQEGGWFWPGISLQTFTLSTVTWHGDSAAIQEEINGLS</sequence>
<name>A0A194AF96_9BACT</name>
<dbReference type="EMBL" id="BDFE01000008">
    <property type="protein sequence ID" value="GAU07870.1"/>
    <property type="molecule type" value="Genomic_DNA"/>
</dbReference>
<proteinExistence type="predicted"/>
<dbReference type="STRING" id="1592317.DPF_0569"/>
<dbReference type="OrthoDB" id="5455089at2"/>
<evidence type="ECO:0000313" key="2">
    <source>
        <dbReference type="Proteomes" id="UP000095200"/>
    </source>
</evidence>
<dbReference type="RefSeq" id="WP_069857373.1">
    <property type="nucleotide sequence ID" value="NZ_BDFE01000008.1"/>
</dbReference>
<comment type="caution">
    <text evidence="1">The sequence shown here is derived from an EMBL/GenBank/DDBJ whole genome shotgun (WGS) entry which is preliminary data.</text>
</comment>
<organism evidence="1 2">
    <name type="scientific">Desulfoplanes formicivorans</name>
    <dbReference type="NCBI Taxonomy" id="1592317"/>
    <lineage>
        <taxon>Bacteria</taxon>
        <taxon>Pseudomonadati</taxon>
        <taxon>Thermodesulfobacteriota</taxon>
        <taxon>Desulfovibrionia</taxon>
        <taxon>Desulfovibrionales</taxon>
        <taxon>Desulfoplanaceae</taxon>
        <taxon>Desulfoplanes</taxon>
    </lineage>
</organism>
<protein>
    <submittedName>
        <fullName evidence="1">Uncharacterized protein</fullName>
    </submittedName>
</protein>
<keyword evidence="2" id="KW-1185">Reference proteome</keyword>
<accession>A0A194AF96</accession>
<reference evidence="2" key="1">
    <citation type="submission" date="2016-06" db="EMBL/GenBank/DDBJ databases">
        <title>Draft genome sequence of Desulfoplanes formicivorans strain Pf12B.</title>
        <authorList>
            <person name="Watanabe M."/>
            <person name="Kojima H."/>
            <person name="Fukui M."/>
        </authorList>
    </citation>
    <scope>NUCLEOTIDE SEQUENCE [LARGE SCALE GENOMIC DNA]</scope>
    <source>
        <strain evidence="2">Pf12B</strain>
    </source>
</reference>
<gene>
    <name evidence="1" type="ORF">DPF_0569</name>
</gene>
<dbReference type="AlphaFoldDB" id="A0A194AF96"/>
<evidence type="ECO:0000313" key="1">
    <source>
        <dbReference type="EMBL" id="GAU07870.1"/>
    </source>
</evidence>
<dbReference type="Proteomes" id="UP000095200">
    <property type="component" value="Unassembled WGS sequence"/>
</dbReference>